<comment type="caution">
    <text evidence="1">The sequence shown here is derived from an EMBL/GenBank/DDBJ whole genome shotgun (WGS) entry which is preliminary data.</text>
</comment>
<organism evidence="1 2">
    <name type="scientific">Oryza meyeriana var. granulata</name>
    <dbReference type="NCBI Taxonomy" id="110450"/>
    <lineage>
        <taxon>Eukaryota</taxon>
        <taxon>Viridiplantae</taxon>
        <taxon>Streptophyta</taxon>
        <taxon>Embryophyta</taxon>
        <taxon>Tracheophyta</taxon>
        <taxon>Spermatophyta</taxon>
        <taxon>Magnoliopsida</taxon>
        <taxon>Liliopsida</taxon>
        <taxon>Poales</taxon>
        <taxon>Poaceae</taxon>
        <taxon>BOP clade</taxon>
        <taxon>Oryzoideae</taxon>
        <taxon>Oryzeae</taxon>
        <taxon>Oryzinae</taxon>
        <taxon>Oryza</taxon>
        <taxon>Oryza meyeriana</taxon>
    </lineage>
</organism>
<name>A0A6G1BY90_9ORYZ</name>
<evidence type="ECO:0000313" key="1">
    <source>
        <dbReference type="EMBL" id="KAF0892624.1"/>
    </source>
</evidence>
<accession>A0A6G1BY90</accession>
<evidence type="ECO:0000313" key="2">
    <source>
        <dbReference type="Proteomes" id="UP000479710"/>
    </source>
</evidence>
<dbReference type="Proteomes" id="UP000479710">
    <property type="component" value="Unassembled WGS sequence"/>
</dbReference>
<reference evidence="1 2" key="1">
    <citation type="submission" date="2019-11" db="EMBL/GenBank/DDBJ databases">
        <title>Whole genome sequence of Oryza granulata.</title>
        <authorList>
            <person name="Li W."/>
        </authorList>
    </citation>
    <scope>NUCLEOTIDE SEQUENCE [LARGE SCALE GENOMIC DNA]</scope>
    <source>
        <strain evidence="2">cv. Menghai</strain>
        <tissue evidence="1">Leaf</tissue>
    </source>
</reference>
<protein>
    <submittedName>
        <fullName evidence="1">Uncharacterized protein</fullName>
    </submittedName>
</protein>
<gene>
    <name evidence="1" type="ORF">E2562_017343</name>
</gene>
<proteinExistence type="predicted"/>
<dbReference type="EMBL" id="SPHZ02000011">
    <property type="protein sequence ID" value="KAF0892624.1"/>
    <property type="molecule type" value="Genomic_DNA"/>
</dbReference>
<dbReference type="AlphaFoldDB" id="A0A6G1BY90"/>
<sequence length="103" mass="11725">MILKKRTGAEKYMMPARALCFGWSGYPYGGLVWSQNHPDSRYIGYGNVHARYQVEVRVKTGSVTVAWRGVRGDVSTMPTSTLPGLEKMWPRTWGVVWRSKCIN</sequence>
<keyword evidence="2" id="KW-1185">Reference proteome</keyword>